<gene>
    <name evidence="2" type="ORF">QCA50_004967</name>
</gene>
<proteinExistence type="predicted"/>
<accession>A0AAW0GDI2</accession>
<dbReference type="Proteomes" id="UP001385951">
    <property type="component" value="Unassembled WGS sequence"/>
</dbReference>
<feature type="region of interest" description="Disordered" evidence="1">
    <location>
        <begin position="400"/>
        <end position="451"/>
    </location>
</feature>
<keyword evidence="3" id="KW-1185">Reference proteome</keyword>
<dbReference type="EMBL" id="JASBNA010000005">
    <property type="protein sequence ID" value="KAK7691568.1"/>
    <property type="molecule type" value="Genomic_DNA"/>
</dbReference>
<sequence length="602" mass="65806">MKSRSNRRCSLGGVVTPTRTNPLTRKARHSLPATTSQSIAENVGSTILASSPSDRIPSRRLSLLRASRIKVDLKILVQRAAEVRSKYRSVKSRRHSAPATYSNAQLVDKLLPATHDFPKQSRCLQPTALASSTTIRLPSGSLGSAPLYTSTSSFAASSRHYAEHVQPMPPILPTLQTGRVHNAVTADPLRSLMQGSRVETSFLNTSLGLELRLSNSFSIGVEQPVLLWDIRHAAQGLPAAHNTDKESDHATPLWLNTLSSPLAVPSSLVVDSSVLPSPGSLPISSMLRCSSTACRPLLVDPAAFRLSSIEEEAENLFSLLTPTEDYDETRCIVKEDVGVDSILDQLEAVALEVKELSFPEPHLARWRRQFNLSVMVSDSEDDDHDMSRNLRNAVALSCKDVSDLDSPPSTPSEDLFDGTGYYSGGDSRRPSLDSSTHASEESSSSKTTGDSMFATFTLPPVLANVPELANVQRHPKLVKTLGLDSPRKTPPSPEKAHKTSTPFKILRMTSRKRRHTIAPHSPAFRPGRSWAPVSSQEMFSKPLPPRPSKMFQTPGLGKLLQAQKRAIQRRNTLPSPSTSTARSLYSPRRRASERTKGSSMEV</sequence>
<feature type="region of interest" description="Disordered" evidence="1">
    <location>
        <begin position="479"/>
        <end position="602"/>
    </location>
</feature>
<reference evidence="2 3" key="1">
    <citation type="submission" date="2022-09" db="EMBL/GenBank/DDBJ databases">
        <authorList>
            <person name="Palmer J.M."/>
        </authorList>
    </citation>
    <scope>NUCLEOTIDE SEQUENCE [LARGE SCALE GENOMIC DNA]</scope>
    <source>
        <strain evidence="2 3">DSM 7382</strain>
    </source>
</reference>
<protein>
    <submittedName>
        <fullName evidence="2">Uncharacterized protein</fullName>
    </submittedName>
</protein>
<dbReference type="AlphaFoldDB" id="A0AAW0GDI2"/>
<feature type="compositionally biased region" description="Polar residues" evidence="1">
    <location>
        <begin position="569"/>
        <end position="583"/>
    </location>
</feature>
<evidence type="ECO:0000313" key="2">
    <source>
        <dbReference type="EMBL" id="KAK7691568.1"/>
    </source>
</evidence>
<organism evidence="2 3">
    <name type="scientific">Cerrena zonata</name>
    <dbReference type="NCBI Taxonomy" id="2478898"/>
    <lineage>
        <taxon>Eukaryota</taxon>
        <taxon>Fungi</taxon>
        <taxon>Dikarya</taxon>
        <taxon>Basidiomycota</taxon>
        <taxon>Agaricomycotina</taxon>
        <taxon>Agaricomycetes</taxon>
        <taxon>Polyporales</taxon>
        <taxon>Cerrenaceae</taxon>
        <taxon>Cerrena</taxon>
    </lineage>
</organism>
<evidence type="ECO:0000256" key="1">
    <source>
        <dbReference type="SAM" id="MobiDB-lite"/>
    </source>
</evidence>
<feature type="compositionally biased region" description="Low complexity" evidence="1">
    <location>
        <begin position="432"/>
        <end position="451"/>
    </location>
</feature>
<name>A0AAW0GDI2_9APHY</name>
<evidence type="ECO:0000313" key="3">
    <source>
        <dbReference type="Proteomes" id="UP001385951"/>
    </source>
</evidence>
<feature type="region of interest" description="Disordered" evidence="1">
    <location>
        <begin position="1"/>
        <end position="36"/>
    </location>
</feature>
<comment type="caution">
    <text evidence="2">The sequence shown here is derived from an EMBL/GenBank/DDBJ whole genome shotgun (WGS) entry which is preliminary data.</text>
</comment>